<protein>
    <submittedName>
        <fullName evidence="2">Uncharacterized protein</fullName>
    </submittedName>
</protein>
<organism evidence="2 3">
    <name type="scientific">Petrolisthes manimaculis</name>
    <dbReference type="NCBI Taxonomy" id="1843537"/>
    <lineage>
        <taxon>Eukaryota</taxon>
        <taxon>Metazoa</taxon>
        <taxon>Ecdysozoa</taxon>
        <taxon>Arthropoda</taxon>
        <taxon>Crustacea</taxon>
        <taxon>Multicrustacea</taxon>
        <taxon>Malacostraca</taxon>
        <taxon>Eumalacostraca</taxon>
        <taxon>Eucarida</taxon>
        <taxon>Decapoda</taxon>
        <taxon>Pleocyemata</taxon>
        <taxon>Anomura</taxon>
        <taxon>Galatheoidea</taxon>
        <taxon>Porcellanidae</taxon>
        <taxon>Petrolisthes</taxon>
    </lineage>
</organism>
<comment type="caution">
    <text evidence="2">The sequence shown here is derived from an EMBL/GenBank/DDBJ whole genome shotgun (WGS) entry which is preliminary data.</text>
</comment>
<keyword evidence="1" id="KW-0472">Membrane</keyword>
<accession>A0AAE1PTT8</accession>
<dbReference type="EMBL" id="JAWZYT010001335">
    <property type="protein sequence ID" value="KAK4313244.1"/>
    <property type="molecule type" value="Genomic_DNA"/>
</dbReference>
<evidence type="ECO:0000313" key="2">
    <source>
        <dbReference type="EMBL" id="KAK4313244.1"/>
    </source>
</evidence>
<feature type="transmembrane region" description="Helical" evidence="1">
    <location>
        <begin position="125"/>
        <end position="147"/>
    </location>
</feature>
<reference evidence="2" key="1">
    <citation type="submission" date="2023-11" db="EMBL/GenBank/DDBJ databases">
        <title>Genome assemblies of two species of porcelain crab, Petrolisthes cinctipes and Petrolisthes manimaculis (Anomura: Porcellanidae).</title>
        <authorList>
            <person name="Angst P."/>
        </authorList>
    </citation>
    <scope>NUCLEOTIDE SEQUENCE</scope>
    <source>
        <strain evidence="2">PB745_02</strain>
        <tissue evidence="2">Gill</tissue>
    </source>
</reference>
<dbReference type="Proteomes" id="UP001292094">
    <property type="component" value="Unassembled WGS sequence"/>
</dbReference>
<proteinExistence type="predicted"/>
<gene>
    <name evidence="2" type="ORF">Pmani_015421</name>
</gene>
<name>A0AAE1PTT8_9EUCA</name>
<evidence type="ECO:0000256" key="1">
    <source>
        <dbReference type="SAM" id="Phobius"/>
    </source>
</evidence>
<evidence type="ECO:0000313" key="3">
    <source>
        <dbReference type="Proteomes" id="UP001292094"/>
    </source>
</evidence>
<keyword evidence="1" id="KW-1133">Transmembrane helix</keyword>
<dbReference type="AlphaFoldDB" id="A0AAE1PTT8"/>
<keyword evidence="1" id="KW-0812">Transmembrane</keyword>
<sequence>MLSVVKVRQVAITSIIIPCHVYSTSHYPPIIRPVNERDSTHFLCLPLQQQFRPGFRVTGVEPRTAHTTCVVLSLSLQHQGIIKMPSAAAASIPAAAETVIHTVDHGLRTLGYDLKSLVKAFDLQTVGLLTLVVIVGIFLFDLFSYGYSSYAGNTSTYASYGRSLVFNAAKIWDQKDELGIDSSMRGSRNLDSVTQILDSLADAVLKYEKLEHNEVGQTRQAKVLL</sequence>
<keyword evidence="3" id="KW-1185">Reference proteome</keyword>